<feature type="signal peptide" evidence="5">
    <location>
        <begin position="1"/>
        <end position="22"/>
    </location>
</feature>
<keyword evidence="5" id="KW-0406">Ion transport</keyword>
<feature type="chain" id="PRO_5022271492" evidence="5">
    <location>
        <begin position="23"/>
        <end position="489"/>
    </location>
</feature>
<comment type="caution">
    <text evidence="8">The sequence shown here is derived from an EMBL/GenBank/DDBJ whole genome shotgun (WGS) entry which is preliminary data.</text>
</comment>
<dbReference type="GO" id="GO:0004888">
    <property type="term" value="F:transmembrane signaling receptor activity"/>
    <property type="evidence" value="ECO:0007669"/>
    <property type="project" value="InterPro"/>
</dbReference>
<dbReference type="GO" id="GO:0005230">
    <property type="term" value="F:extracellular ligand-gated monoatomic ion channel activity"/>
    <property type="evidence" value="ECO:0007669"/>
    <property type="project" value="InterPro"/>
</dbReference>
<dbReference type="PROSITE" id="PS00236">
    <property type="entry name" value="NEUROTR_ION_CHANNEL"/>
    <property type="match status" value="1"/>
</dbReference>
<dbReference type="SUPFAM" id="SSF63712">
    <property type="entry name" value="Nicotinic receptor ligand binding domain-like"/>
    <property type="match status" value="1"/>
</dbReference>
<dbReference type="EMBL" id="LSMT01000383">
    <property type="protein sequence ID" value="PFX18958.1"/>
    <property type="molecule type" value="Genomic_DNA"/>
</dbReference>
<dbReference type="InterPro" id="IPR006029">
    <property type="entry name" value="Neurotrans-gated_channel_TM"/>
</dbReference>
<dbReference type="AlphaFoldDB" id="A0A2B4RRK0"/>
<dbReference type="InterPro" id="IPR036734">
    <property type="entry name" value="Neur_chan_lig-bd_sf"/>
</dbReference>
<evidence type="ECO:0000256" key="3">
    <source>
        <dbReference type="ARBA" id="ARBA00022989"/>
    </source>
</evidence>
<dbReference type="Proteomes" id="UP000225706">
    <property type="component" value="Unassembled WGS sequence"/>
</dbReference>
<feature type="transmembrane region" description="Helical" evidence="5">
    <location>
        <begin position="327"/>
        <end position="350"/>
    </location>
</feature>
<accession>A0A2B4RRK0</accession>
<dbReference type="PRINTS" id="PR00252">
    <property type="entry name" value="NRIONCHANNEL"/>
</dbReference>
<gene>
    <name evidence="8" type="primary">Chrnb3</name>
    <name evidence="8" type="ORF">AWC38_SpisGene16643</name>
</gene>
<evidence type="ECO:0000256" key="5">
    <source>
        <dbReference type="RuleBase" id="RU000687"/>
    </source>
</evidence>
<name>A0A2B4RRK0_STYPI</name>
<protein>
    <submittedName>
        <fullName evidence="8">Neuronal acetylcholine receptor subunit beta-3</fullName>
    </submittedName>
</protein>
<proteinExistence type="inferred from homology"/>
<comment type="subcellular location">
    <subcellularLocation>
        <location evidence="1">Membrane</location>
        <topology evidence="1">Multi-pass membrane protein</topology>
    </subcellularLocation>
</comment>
<feature type="transmembrane region" description="Helical" evidence="5">
    <location>
        <begin position="296"/>
        <end position="315"/>
    </location>
</feature>
<evidence type="ECO:0000256" key="4">
    <source>
        <dbReference type="ARBA" id="ARBA00023136"/>
    </source>
</evidence>
<dbReference type="Pfam" id="PF02931">
    <property type="entry name" value="Neur_chan_LBD"/>
    <property type="match status" value="1"/>
</dbReference>
<feature type="domain" description="Neurotransmitter-gated ion-channel ligand-binding" evidence="6">
    <location>
        <begin position="52"/>
        <end position="265"/>
    </location>
</feature>
<evidence type="ECO:0000256" key="1">
    <source>
        <dbReference type="ARBA" id="ARBA00004141"/>
    </source>
</evidence>
<sequence length="489" mass="55483">MWIVGSFFVFTTCTSLFALTNATSNATTTIPTSAGPVVLAQEQHQIMQSAEYRLRKALLSSYDKMIRPVLRPKDVVDVTFDVQFQALSAVDNKQQVITVDTVITQKWDNPYLRWDPTTYDNITVILVDPKEVWVPDIVLENNADDEVVQAGHLEKFRSWVVLNSGGNNLWLSPATFKSTCKLNVQFFPFDKQECNMLFRSLTADRTLLNIYTKEIDSDDPDEELRLTTSNGYWSLRSIEVKTEDITKHFRIFSEVKVSFSIGRKPLFFVLFSIVPCMIIGMLVLVSFFIPVESGERIGLCATILLAVSVYLLVVTDQLPEQSDTLPLIGVYYITIMFEIGLALAATVLVLRVHHATSEPPRILTCITAINRLGCFRSTQKPRRREVPRSPVIINSRITAENNTNKGERNDNLELEDVKKQIPDTLSRVRNSTTSGMSIIHVEDEEEANQKMWREIARALDRMFFWLFLALFVSSSIAIYSQAGRLSSLN</sequence>
<evidence type="ECO:0000256" key="2">
    <source>
        <dbReference type="ARBA" id="ARBA00022692"/>
    </source>
</evidence>
<dbReference type="SUPFAM" id="SSF90112">
    <property type="entry name" value="Neurotransmitter-gated ion-channel transmembrane pore"/>
    <property type="match status" value="1"/>
</dbReference>
<dbReference type="Gene3D" id="1.20.58.390">
    <property type="entry name" value="Neurotransmitter-gated ion-channel transmembrane domain"/>
    <property type="match status" value="1"/>
</dbReference>
<evidence type="ECO:0000259" key="7">
    <source>
        <dbReference type="Pfam" id="PF02932"/>
    </source>
</evidence>
<evidence type="ECO:0000313" key="9">
    <source>
        <dbReference type="Proteomes" id="UP000225706"/>
    </source>
</evidence>
<organism evidence="8 9">
    <name type="scientific">Stylophora pistillata</name>
    <name type="common">Smooth cauliflower coral</name>
    <dbReference type="NCBI Taxonomy" id="50429"/>
    <lineage>
        <taxon>Eukaryota</taxon>
        <taxon>Metazoa</taxon>
        <taxon>Cnidaria</taxon>
        <taxon>Anthozoa</taxon>
        <taxon>Hexacorallia</taxon>
        <taxon>Scleractinia</taxon>
        <taxon>Astrocoeniina</taxon>
        <taxon>Pocilloporidae</taxon>
        <taxon>Stylophora</taxon>
    </lineage>
</organism>
<dbReference type="InterPro" id="IPR006201">
    <property type="entry name" value="Neur_channel"/>
</dbReference>
<evidence type="ECO:0000259" key="6">
    <source>
        <dbReference type="Pfam" id="PF02931"/>
    </source>
</evidence>
<dbReference type="PANTHER" id="PTHR18945">
    <property type="entry name" value="NEUROTRANSMITTER GATED ION CHANNEL"/>
    <property type="match status" value="1"/>
</dbReference>
<feature type="transmembrane region" description="Helical" evidence="5">
    <location>
        <begin position="462"/>
        <end position="482"/>
    </location>
</feature>
<dbReference type="InterPro" id="IPR038050">
    <property type="entry name" value="Neuro_actylchol_rec"/>
</dbReference>
<feature type="transmembrane region" description="Helical" evidence="5">
    <location>
        <begin position="266"/>
        <end position="289"/>
    </location>
</feature>
<keyword evidence="2 5" id="KW-0812">Transmembrane</keyword>
<dbReference type="FunFam" id="1.20.58.390:FF:000043">
    <property type="entry name" value="AcetylCholine Receptor"/>
    <property type="match status" value="1"/>
</dbReference>
<keyword evidence="3 5" id="KW-1133">Transmembrane helix</keyword>
<comment type="similarity">
    <text evidence="5">Belongs to the ligand-gated ion channel (TC 1.A.9) family.</text>
</comment>
<dbReference type="Gene3D" id="2.70.170.10">
    <property type="entry name" value="Neurotransmitter-gated ion-channel ligand-binding domain"/>
    <property type="match status" value="1"/>
</dbReference>
<dbReference type="FunFam" id="2.70.170.10:FF:000028">
    <property type="entry name" value="AcetylCholine Receptor"/>
    <property type="match status" value="1"/>
</dbReference>
<dbReference type="Pfam" id="PF02932">
    <property type="entry name" value="Neur_chan_memb"/>
    <property type="match status" value="1"/>
</dbReference>
<keyword evidence="5" id="KW-0732">Signal</keyword>
<dbReference type="InterPro" id="IPR006202">
    <property type="entry name" value="Neur_chan_lig-bd"/>
</dbReference>
<evidence type="ECO:0000313" key="8">
    <source>
        <dbReference type="EMBL" id="PFX18958.1"/>
    </source>
</evidence>
<keyword evidence="8" id="KW-0675">Receptor</keyword>
<dbReference type="InterPro" id="IPR036719">
    <property type="entry name" value="Neuro-gated_channel_TM_sf"/>
</dbReference>
<dbReference type="STRING" id="50429.A0A2B4RRK0"/>
<keyword evidence="5" id="KW-0813">Transport</keyword>
<feature type="domain" description="Neurotransmitter-gated ion-channel transmembrane" evidence="7">
    <location>
        <begin position="273"/>
        <end position="478"/>
    </location>
</feature>
<reference evidence="9" key="1">
    <citation type="journal article" date="2017" name="bioRxiv">
        <title>Comparative analysis of the genomes of Stylophora pistillata and Acropora digitifera provides evidence for extensive differences between species of corals.</title>
        <authorList>
            <person name="Voolstra C.R."/>
            <person name="Li Y."/>
            <person name="Liew Y.J."/>
            <person name="Baumgarten S."/>
            <person name="Zoccola D."/>
            <person name="Flot J.-F."/>
            <person name="Tambutte S."/>
            <person name="Allemand D."/>
            <person name="Aranda M."/>
        </authorList>
    </citation>
    <scope>NUCLEOTIDE SEQUENCE [LARGE SCALE GENOMIC DNA]</scope>
</reference>
<keyword evidence="4 5" id="KW-0472">Membrane</keyword>
<dbReference type="OrthoDB" id="5964783at2759"/>
<dbReference type="InterPro" id="IPR018000">
    <property type="entry name" value="Neurotransmitter_ion_chnl_CS"/>
</dbReference>
<dbReference type="GO" id="GO:0016020">
    <property type="term" value="C:membrane"/>
    <property type="evidence" value="ECO:0007669"/>
    <property type="project" value="UniProtKB-SubCell"/>
</dbReference>
<keyword evidence="9" id="KW-1185">Reference proteome</keyword>
<keyword evidence="5" id="KW-0407">Ion channel</keyword>
<dbReference type="CDD" id="cd19051">
    <property type="entry name" value="LGIC_TM_cation"/>
    <property type="match status" value="1"/>
</dbReference>